<dbReference type="NCBIfam" id="TIGR00216">
    <property type="entry name" value="ispH_lytB"/>
    <property type="match status" value="1"/>
</dbReference>
<feature type="binding site" evidence="5">
    <location>
        <position position="117"/>
    </location>
    <ligand>
        <name>[4Fe-4S] cluster</name>
        <dbReference type="ChEBI" id="CHEBI:49883"/>
    </ligand>
</feature>
<gene>
    <name evidence="5" type="primary">ispH</name>
    <name evidence="7" type="ORF">SAMN04490357_6904</name>
</gene>
<comment type="catalytic activity">
    <reaction evidence="5">
        <text>dimethylallyl diphosphate + 2 oxidized [2Fe-2S]-[ferredoxin] + H2O = (2E)-4-hydroxy-3-methylbut-2-enyl diphosphate + 2 reduced [2Fe-2S]-[ferredoxin] + 2 H(+)</text>
        <dbReference type="Rhea" id="RHEA:24825"/>
        <dbReference type="Rhea" id="RHEA-COMP:10000"/>
        <dbReference type="Rhea" id="RHEA-COMP:10001"/>
        <dbReference type="ChEBI" id="CHEBI:15377"/>
        <dbReference type="ChEBI" id="CHEBI:15378"/>
        <dbReference type="ChEBI" id="CHEBI:33737"/>
        <dbReference type="ChEBI" id="CHEBI:33738"/>
        <dbReference type="ChEBI" id="CHEBI:57623"/>
        <dbReference type="ChEBI" id="CHEBI:128753"/>
        <dbReference type="EC" id="1.17.7.4"/>
    </reaction>
</comment>
<evidence type="ECO:0000256" key="4">
    <source>
        <dbReference type="ARBA" id="ARBA00023014"/>
    </source>
</evidence>
<feature type="binding site" evidence="5">
    <location>
        <position position="244"/>
    </location>
    <ligand>
        <name>isopentenyl diphosphate</name>
        <dbReference type="ChEBI" id="CHEBI:128769"/>
    </ligand>
</feature>
<evidence type="ECO:0000256" key="2">
    <source>
        <dbReference type="ARBA" id="ARBA00022723"/>
    </source>
</evidence>
<dbReference type="UniPathway" id="UPA00056">
    <property type="reaction ID" value="UER00097"/>
</dbReference>
<keyword evidence="5" id="KW-0414">Isoprene biosynthesis</keyword>
<dbReference type="GO" id="GO:0019288">
    <property type="term" value="P:isopentenyl diphosphate biosynthetic process, methylerythritol 4-phosphate pathway"/>
    <property type="evidence" value="ECO:0007669"/>
    <property type="project" value="UniProtKB-UniRule"/>
</dbReference>
<feature type="binding site" evidence="5">
    <location>
        <position position="62"/>
    </location>
    <ligand>
        <name>isopentenyl diphosphate</name>
        <dbReference type="ChEBI" id="CHEBI:128769"/>
    </ligand>
</feature>
<dbReference type="CDD" id="cd13944">
    <property type="entry name" value="lytB_ispH"/>
    <property type="match status" value="1"/>
</dbReference>
<dbReference type="EC" id="1.17.7.4" evidence="5"/>
<dbReference type="GO" id="GO:0051745">
    <property type="term" value="F:4-hydroxy-3-methylbut-2-enyl diphosphate reductase activity"/>
    <property type="evidence" value="ECO:0007669"/>
    <property type="project" value="UniProtKB-UniRule"/>
</dbReference>
<protein>
    <recommendedName>
        <fullName evidence="5">4-hydroxy-3-methylbut-2-enyl diphosphate reductase</fullName>
        <shortName evidence="5">HMBPP reductase</shortName>
        <ecNumber evidence="5">1.17.7.4</ecNumber>
    </recommendedName>
</protein>
<evidence type="ECO:0000313" key="8">
    <source>
        <dbReference type="Proteomes" id="UP000182375"/>
    </source>
</evidence>
<keyword evidence="2 5" id="KW-0479">Metal-binding</keyword>
<dbReference type="STRING" id="67331.SAMN04490357_6904"/>
<comment type="similarity">
    <text evidence="5">Belongs to the IspH family.</text>
</comment>
<feature type="binding site" evidence="5">
    <location>
        <position position="243"/>
    </location>
    <ligand>
        <name>isopentenyl diphosphate</name>
        <dbReference type="ChEBI" id="CHEBI:128769"/>
    </ligand>
</feature>
<accession>A0A1H5G2G0</accession>
<keyword evidence="5" id="KW-0560">Oxidoreductase</keyword>
<feature type="binding site" evidence="5">
    <location>
        <position position="243"/>
    </location>
    <ligand>
        <name>dimethylallyl diphosphate</name>
        <dbReference type="ChEBI" id="CHEBI:57623"/>
    </ligand>
</feature>
<dbReference type="GO" id="GO:0050992">
    <property type="term" value="P:dimethylallyl diphosphate biosynthetic process"/>
    <property type="evidence" value="ECO:0007669"/>
    <property type="project" value="UniProtKB-UniRule"/>
</dbReference>
<dbReference type="EMBL" id="FNTD01000004">
    <property type="protein sequence ID" value="SEE09863.1"/>
    <property type="molecule type" value="Genomic_DNA"/>
</dbReference>
<comment type="pathway">
    <text evidence="5">Isoprenoid biosynthesis; dimethylallyl diphosphate biosynthesis; dimethylallyl diphosphate from (2E)-4-hydroxy-3-methylbutenyl diphosphate: step 1/1.</text>
</comment>
<comment type="pathway">
    <text evidence="5">Isoprenoid biosynthesis; isopentenyl diphosphate biosynthesis via DXP pathway; isopentenyl diphosphate from 1-deoxy-D-xylulose 5-phosphate: step 6/6.</text>
</comment>
<feature type="binding site" evidence="5">
    <location>
        <position position="95"/>
    </location>
    <ligand>
        <name>(2E)-4-hydroxy-3-methylbut-2-enyl diphosphate</name>
        <dbReference type="ChEBI" id="CHEBI:128753"/>
    </ligand>
</feature>
<dbReference type="Gene3D" id="3.40.50.11270">
    <property type="match status" value="1"/>
</dbReference>
<feature type="binding site" evidence="5">
    <location>
        <position position="244"/>
    </location>
    <ligand>
        <name>dimethylallyl diphosphate</name>
        <dbReference type="ChEBI" id="CHEBI:57623"/>
    </ligand>
</feature>
<dbReference type="GO" id="GO:0016114">
    <property type="term" value="P:terpenoid biosynthetic process"/>
    <property type="evidence" value="ECO:0007669"/>
    <property type="project" value="UniProtKB-UniRule"/>
</dbReference>
<keyword evidence="3 5" id="KW-0408">Iron</keyword>
<dbReference type="InterPro" id="IPR003451">
    <property type="entry name" value="LytB/IspH"/>
</dbReference>
<feature type="binding site" evidence="5">
    <location>
        <position position="145"/>
    </location>
    <ligand>
        <name>isopentenyl diphosphate</name>
        <dbReference type="ChEBI" id="CHEBI:128769"/>
    </ligand>
</feature>
<organism evidence="7 8">
    <name type="scientific">Streptomyces misionensis</name>
    <dbReference type="NCBI Taxonomy" id="67331"/>
    <lineage>
        <taxon>Bacteria</taxon>
        <taxon>Bacillati</taxon>
        <taxon>Actinomycetota</taxon>
        <taxon>Actinomycetes</taxon>
        <taxon>Kitasatosporales</taxon>
        <taxon>Streptomycetaceae</taxon>
        <taxon>Streptomyces</taxon>
    </lineage>
</organism>
<dbReference type="Pfam" id="PF02401">
    <property type="entry name" value="LYTB"/>
    <property type="match status" value="1"/>
</dbReference>
<sequence>MSTTSLPTPGAAGTAAPRQPVKSVALAEPRGFCAGVRRAIGIVERALDMHGAPVYVRKEIVHNHHVVAELEKRGARFVDSEEEVPEGAVCVFSAHGVSPAVRTGAARRRLDVIDATCPLVAKVHQEALRYARDGRTILLVGHADHEEVEGVRGEAPDHTLVVESEADVAALALPDDAPVAYLTQTTLSFDDTARVVAALHRRFTDIVGPAGSDICYASQNRQNAVKALAHRNDLVLVVGSRNSSNSARMVEVAREQGSAAHLVPDAGHLDVSWLASATRIGVSSGASAPESLVRGLLDRLAGLGYTHVEVDRGTPEDVVFALPGRLADPGTGRTPSTPLADEAL</sequence>
<dbReference type="UniPathway" id="UPA00059">
    <property type="reaction ID" value="UER00105"/>
</dbReference>
<feature type="binding site" evidence="5">
    <location>
        <position position="245"/>
    </location>
    <ligand>
        <name>(2E)-4-hydroxy-3-methylbut-2-enyl diphosphate</name>
        <dbReference type="ChEBI" id="CHEBI:128753"/>
    </ligand>
</feature>
<feature type="binding site" evidence="5">
    <location>
        <position position="215"/>
    </location>
    <ligand>
        <name>[4Fe-4S] cluster</name>
        <dbReference type="ChEBI" id="CHEBI:49883"/>
    </ligand>
</feature>
<dbReference type="RefSeq" id="WP_079172515.1">
    <property type="nucleotide sequence ID" value="NZ_FNTD01000004.1"/>
</dbReference>
<keyword evidence="1 5" id="KW-0004">4Fe-4S</keyword>
<dbReference type="Gene3D" id="3.40.1010.20">
    <property type="entry name" value="4-hydroxy-3-methylbut-2-enyl diphosphate reductase, catalytic domain"/>
    <property type="match status" value="2"/>
</dbReference>
<dbReference type="PANTHER" id="PTHR30426:SF0">
    <property type="entry name" value="4-HYDROXY-3-METHYLBUT-2-ENYL DIPHOSPHATE REDUCTASE"/>
    <property type="match status" value="1"/>
</dbReference>
<feature type="binding site" evidence="5">
    <location>
        <position position="243"/>
    </location>
    <ligand>
        <name>(2E)-4-hydroxy-3-methylbut-2-enyl diphosphate</name>
        <dbReference type="ChEBI" id="CHEBI:128753"/>
    </ligand>
</feature>
<feature type="binding site" evidence="5">
    <location>
        <position position="287"/>
    </location>
    <ligand>
        <name>dimethylallyl diphosphate</name>
        <dbReference type="ChEBI" id="CHEBI:57623"/>
    </ligand>
</feature>
<feature type="binding site" evidence="5">
    <location>
        <position position="145"/>
    </location>
    <ligand>
        <name>dimethylallyl diphosphate</name>
        <dbReference type="ChEBI" id="CHEBI:57623"/>
    </ligand>
</feature>
<feature type="binding site" evidence="5">
    <location>
        <position position="33"/>
    </location>
    <ligand>
        <name>[4Fe-4S] cluster</name>
        <dbReference type="ChEBI" id="CHEBI:49883"/>
    </ligand>
</feature>
<proteinExistence type="inferred from homology"/>
<feature type="binding site" evidence="5">
    <location>
        <position position="95"/>
    </location>
    <ligand>
        <name>dimethylallyl diphosphate</name>
        <dbReference type="ChEBI" id="CHEBI:57623"/>
    </ligand>
</feature>
<comment type="cofactor">
    <cofactor evidence="5">
        <name>[4Fe-4S] cluster</name>
        <dbReference type="ChEBI" id="CHEBI:49883"/>
    </cofactor>
    <text evidence="5">Binds 1 [4Fe-4S] cluster per subunit.</text>
</comment>
<dbReference type="HAMAP" id="MF_00191">
    <property type="entry name" value="IspH"/>
    <property type="match status" value="1"/>
</dbReference>
<feature type="binding site" evidence="5">
    <location>
        <position position="287"/>
    </location>
    <ligand>
        <name>isopentenyl diphosphate</name>
        <dbReference type="ChEBI" id="CHEBI:128769"/>
    </ligand>
</feature>
<evidence type="ECO:0000313" key="7">
    <source>
        <dbReference type="EMBL" id="SEE09863.1"/>
    </source>
</evidence>
<name>A0A1H5G2G0_9ACTN</name>
<keyword evidence="4 5" id="KW-0411">Iron-sulfur</keyword>
<reference evidence="7 8" key="1">
    <citation type="submission" date="2016-10" db="EMBL/GenBank/DDBJ databases">
        <authorList>
            <person name="de Groot N.N."/>
        </authorList>
    </citation>
    <scope>NUCLEOTIDE SEQUENCE [LARGE SCALE GENOMIC DNA]</scope>
    <source>
        <strain evidence="7 8">DSM 40306</strain>
    </source>
</reference>
<feature type="binding site" evidence="5">
    <location>
        <position position="287"/>
    </location>
    <ligand>
        <name>(2E)-4-hydroxy-3-methylbut-2-enyl diphosphate</name>
        <dbReference type="ChEBI" id="CHEBI:128753"/>
    </ligand>
</feature>
<evidence type="ECO:0000256" key="1">
    <source>
        <dbReference type="ARBA" id="ARBA00022485"/>
    </source>
</evidence>
<feature type="binding site" evidence="5">
    <location>
        <position position="145"/>
    </location>
    <ligand>
        <name>(2E)-4-hydroxy-3-methylbut-2-enyl diphosphate</name>
        <dbReference type="ChEBI" id="CHEBI:128753"/>
    </ligand>
</feature>
<evidence type="ECO:0000256" key="5">
    <source>
        <dbReference type="HAMAP-Rule" id="MF_00191"/>
    </source>
</evidence>
<feature type="binding site" evidence="5">
    <location>
        <position position="245"/>
    </location>
    <ligand>
        <name>dimethylallyl diphosphate</name>
        <dbReference type="ChEBI" id="CHEBI:57623"/>
    </ligand>
</feature>
<dbReference type="GO" id="GO:0051539">
    <property type="term" value="F:4 iron, 4 sulfur cluster binding"/>
    <property type="evidence" value="ECO:0007669"/>
    <property type="project" value="UniProtKB-UniRule"/>
</dbReference>
<dbReference type="GeneID" id="95515922"/>
<feature type="binding site" evidence="5">
    <location>
        <position position="62"/>
    </location>
    <ligand>
        <name>(2E)-4-hydroxy-3-methylbut-2-enyl diphosphate</name>
        <dbReference type="ChEBI" id="CHEBI:128753"/>
    </ligand>
</feature>
<dbReference type="PANTHER" id="PTHR30426">
    <property type="entry name" value="4-HYDROXY-3-METHYLBUT-2-ENYL DIPHOSPHATE REDUCTASE"/>
    <property type="match status" value="1"/>
</dbReference>
<feature type="compositionally biased region" description="Low complexity" evidence="6">
    <location>
        <begin position="7"/>
        <end position="17"/>
    </location>
</feature>
<feature type="binding site" evidence="5">
    <location>
        <position position="95"/>
    </location>
    <ligand>
        <name>isopentenyl diphosphate</name>
        <dbReference type="ChEBI" id="CHEBI:128769"/>
    </ligand>
</feature>
<dbReference type="AlphaFoldDB" id="A0A1H5G2G0"/>
<dbReference type="GO" id="GO:0046872">
    <property type="term" value="F:metal ion binding"/>
    <property type="evidence" value="ECO:0007669"/>
    <property type="project" value="UniProtKB-KW"/>
</dbReference>
<feature type="binding site" evidence="5">
    <location>
        <position position="185"/>
    </location>
    <ligand>
        <name>(2E)-4-hydroxy-3-methylbut-2-enyl diphosphate</name>
        <dbReference type="ChEBI" id="CHEBI:128753"/>
    </ligand>
</feature>
<feature type="region of interest" description="Disordered" evidence="6">
    <location>
        <begin position="324"/>
        <end position="344"/>
    </location>
</feature>
<evidence type="ECO:0000256" key="3">
    <source>
        <dbReference type="ARBA" id="ARBA00023004"/>
    </source>
</evidence>
<feature type="active site" description="Proton donor" evidence="5">
    <location>
        <position position="147"/>
    </location>
</feature>
<feature type="binding site" evidence="5">
    <location>
        <position position="244"/>
    </location>
    <ligand>
        <name>(2E)-4-hydroxy-3-methylbut-2-enyl diphosphate</name>
        <dbReference type="ChEBI" id="CHEBI:128753"/>
    </ligand>
</feature>
<dbReference type="Proteomes" id="UP000182375">
    <property type="component" value="Unassembled WGS sequence"/>
</dbReference>
<comment type="catalytic activity">
    <reaction evidence="5">
        <text>isopentenyl diphosphate + 2 oxidized [2Fe-2S]-[ferredoxin] + H2O = (2E)-4-hydroxy-3-methylbut-2-enyl diphosphate + 2 reduced [2Fe-2S]-[ferredoxin] + 2 H(+)</text>
        <dbReference type="Rhea" id="RHEA:24488"/>
        <dbReference type="Rhea" id="RHEA-COMP:10000"/>
        <dbReference type="Rhea" id="RHEA-COMP:10001"/>
        <dbReference type="ChEBI" id="CHEBI:15377"/>
        <dbReference type="ChEBI" id="CHEBI:15378"/>
        <dbReference type="ChEBI" id="CHEBI:33737"/>
        <dbReference type="ChEBI" id="CHEBI:33738"/>
        <dbReference type="ChEBI" id="CHEBI:128753"/>
        <dbReference type="ChEBI" id="CHEBI:128769"/>
        <dbReference type="EC" id="1.17.7.4"/>
    </reaction>
</comment>
<evidence type="ECO:0000256" key="6">
    <source>
        <dbReference type="SAM" id="MobiDB-lite"/>
    </source>
</evidence>
<feature type="binding site" evidence="5">
    <location>
        <position position="245"/>
    </location>
    <ligand>
        <name>isopentenyl diphosphate</name>
        <dbReference type="ChEBI" id="CHEBI:128769"/>
    </ligand>
</feature>
<feature type="region of interest" description="Disordered" evidence="6">
    <location>
        <begin position="1"/>
        <end position="20"/>
    </location>
</feature>
<feature type="binding site" evidence="5">
    <location>
        <position position="62"/>
    </location>
    <ligand>
        <name>dimethylallyl diphosphate</name>
        <dbReference type="ChEBI" id="CHEBI:57623"/>
    </ligand>
</feature>
<comment type="function">
    <text evidence="5">Catalyzes the conversion of 1-hydroxy-2-methyl-2-(E)-butenyl 4-diphosphate (HMBPP) into a mixture of isopentenyl diphosphate (IPP) and dimethylallyl diphosphate (DMAPP). Acts in the terminal step of the DOXP/MEP pathway for isoprenoid precursor biosynthesis.</text>
</comment>